<keyword evidence="3 7" id="KW-0812">Transmembrane</keyword>
<feature type="transmembrane region" description="Helical" evidence="7">
    <location>
        <begin position="120"/>
        <end position="137"/>
    </location>
</feature>
<accession>N1Q465</accession>
<reference evidence="10" key="1">
    <citation type="journal article" date="2012" name="PLoS Genet.">
        <title>The genomes of the fungal plant pathogens Cladosporium fulvum and Dothistroma septosporum reveal adaptation to different hosts and lifestyles but also signatures of common ancestry.</title>
        <authorList>
            <person name="de Wit P.J.G.M."/>
            <person name="van der Burgt A."/>
            <person name="Oekmen B."/>
            <person name="Stergiopoulos I."/>
            <person name="Abd-Elsalam K.A."/>
            <person name="Aerts A.L."/>
            <person name="Bahkali A.H."/>
            <person name="Beenen H.G."/>
            <person name="Chettri P."/>
            <person name="Cox M.P."/>
            <person name="Datema E."/>
            <person name="de Vries R.P."/>
            <person name="Dhillon B."/>
            <person name="Ganley A.R."/>
            <person name="Griffiths S.A."/>
            <person name="Guo Y."/>
            <person name="Hamelin R.C."/>
            <person name="Henrissat B."/>
            <person name="Kabir M.S."/>
            <person name="Jashni M.K."/>
            <person name="Kema G."/>
            <person name="Klaubauf S."/>
            <person name="Lapidus A."/>
            <person name="Levasseur A."/>
            <person name="Lindquist E."/>
            <person name="Mehrabi R."/>
            <person name="Ohm R.A."/>
            <person name="Owen T.J."/>
            <person name="Salamov A."/>
            <person name="Schwelm A."/>
            <person name="Schijlen E."/>
            <person name="Sun H."/>
            <person name="van den Burg H.A."/>
            <person name="van Ham R.C.H.J."/>
            <person name="Zhang S."/>
            <person name="Goodwin S.B."/>
            <person name="Grigoriev I.V."/>
            <person name="Collemare J."/>
            <person name="Bradshaw R.E."/>
        </authorList>
    </citation>
    <scope>NUCLEOTIDE SEQUENCE [LARGE SCALE GENOMIC DNA]</scope>
    <source>
        <strain evidence="10">NZE10 / CBS 128990</strain>
    </source>
</reference>
<dbReference type="eggNOG" id="KOG2980">
    <property type="taxonomic scope" value="Eukaryota"/>
</dbReference>
<dbReference type="OrthoDB" id="271628at2759"/>
<evidence type="ECO:0000313" key="10">
    <source>
        <dbReference type="Proteomes" id="UP000016933"/>
    </source>
</evidence>
<name>N1Q465_DOTSN</name>
<keyword evidence="4" id="KW-0378">Hydrolase</keyword>
<dbReference type="GO" id="GO:0004252">
    <property type="term" value="F:serine-type endopeptidase activity"/>
    <property type="evidence" value="ECO:0007669"/>
    <property type="project" value="InterPro"/>
</dbReference>
<comment type="similarity">
    <text evidence="2">Belongs to the peptidase S54 family.</text>
</comment>
<reference evidence="9 10" key="2">
    <citation type="journal article" date="2012" name="PLoS Pathog.">
        <title>Diverse lifestyles and strategies of plant pathogenesis encoded in the genomes of eighteen Dothideomycetes fungi.</title>
        <authorList>
            <person name="Ohm R.A."/>
            <person name="Feau N."/>
            <person name="Henrissat B."/>
            <person name="Schoch C.L."/>
            <person name="Horwitz B.A."/>
            <person name="Barry K.W."/>
            <person name="Condon B.J."/>
            <person name="Copeland A.C."/>
            <person name="Dhillon B."/>
            <person name="Glaser F."/>
            <person name="Hesse C.N."/>
            <person name="Kosti I."/>
            <person name="LaButti K."/>
            <person name="Lindquist E.A."/>
            <person name="Lucas S."/>
            <person name="Salamov A.A."/>
            <person name="Bradshaw R.E."/>
            <person name="Ciuffetti L."/>
            <person name="Hamelin R.C."/>
            <person name="Kema G.H.J."/>
            <person name="Lawrence C."/>
            <person name="Scott J.A."/>
            <person name="Spatafora J.W."/>
            <person name="Turgeon B.G."/>
            <person name="de Wit P.J.G.M."/>
            <person name="Zhong S."/>
            <person name="Goodwin S.B."/>
            <person name="Grigoriev I.V."/>
        </authorList>
    </citation>
    <scope>NUCLEOTIDE SEQUENCE [LARGE SCALE GENOMIC DNA]</scope>
    <source>
        <strain evidence="10">NZE10 / CBS 128990</strain>
    </source>
</reference>
<evidence type="ECO:0000259" key="8">
    <source>
        <dbReference type="Pfam" id="PF01694"/>
    </source>
</evidence>
<dbReference type="GO" id="GO:0006465">
    <property type="term" value="P:signal peptide processing"/>
    <property type="evidence" value="ECO:0007669"/>
    <property type="project" value="TreeGrafter"/>
</dbReference>
<evidence type="ECO:0000256" key="3">
    <source>
        <dbReference type="ARBA" id="ARBA00022692"/>
    </source>
</evidence>
<feature type="transmembrane region" description="Helical" evidence="7">
    <location>
        <begin position="254"/>
        <end position="274"/>
    </location>
</feature>
<dbReference type="OMA" id="FGWSMWM"/>
<feature type="transmembrane region" description="Helical" evidence="7">
    <location>
        <begin position="194"/>
        <end position="215"/>
    </location>
</feature>
<evidence type="ECO:0000256" key="5">
    <source>
        <dbReference type="ARBA" id="ARBA00022989"/>
    </source>
</evidence>
<evidence type="ECO:0000256" key="6">
    <source>
        <dbReference type="ARBA" id="ARBA00023136"/>
    </source>
</evidence>
<feature type="transmembrane region" description="Helical" evidence="7">
    <location>
        <begin position="167"/>
        <end position="188"/>
    </location>
</feature>
<dbReference type="STRING" id="675120.N1Q465"/>
<comment type="subcellular location">
    <subcellularLocation>
        <location evidence="1">Membrane</location>
        <topology evidence="1">Multi-pass membrane protein</topology>
    </subcellularLocation>
</comment>
<dbReference type="HOGENOM" id="CLU_034022_3_0_1"/>
<dbReference type="InterPro" id="IPR050925">
    <property type="entry name" value="Rhomboid_protease_S54"/>
</dbReference>
<keyword evidence="6 7" id="KW-0472">Membrane</keyword>
<dbReference type="GO" id="GO:0016020">
    <property type="term" value="C:membrane"/>
    <property type="evidence" value="ECO:0007669"/>
    <property type="project" value="UniProtKB-SubCell"/>
</dbReference>
<dbReference type="Proteomes" id="UP000016933">
    <property type="component" value="Unassembled WGS sequence"/>
</dbReference>
<dbReference type="Gene3D" id="1.20.1540.10">
    <property type="entry name" value="Rhomboid-like"/>
    <property type="match status" value="1"/>
</dbReference>
<dbReference type="SUPFAM" id="SSF144091">
    <property type="entry name" value="Rhomboid-like"/>
    <property type="match status" value="1"/>
</dbReference>
<feature type="transmembrane region" description="Helical" evidence="7">
    <location>
        <begin position="53"/>
        <end position="71"/>
    </location>
</feature>
<sequence length="303" mass="32880">MIVGGAGGIQIQQPNPDAWLQPVERKPWVKYYEEQAQVIKGLSVPQLSLLQRLGGPFLVLLVVLTGCYYLSKNYTPPPKSARVWPDTAPSAATLYALTGVLIAAFCLGRVPIFWRTYSKYLTLVPAFPNAISVIGATLRHDTFKHLAGNLISLWLFGLLLHEDVGRGTFLAIYIAAGATGGFASLALNVYREQWMAYIFGCSGSVLGVTAAACTLRPNGTIRAFGYDIPISAWGFLALYSAAEAYAAIRGLATTIDHAGHLGGVVFGVLAGMWLRQKAHMEQMVTKPCLGSRREEVSNHIKPR</sequence>
<evidence type="ECO:0000256" key="1">
    <source>
        <dbReference type="ARBA" id="ARBA00004141"/>
    </source>
</evidence>
<feature type="transmembrane region" description="Helical" evidence="7">
    <location>
        <begin position="91"/>
        <end position="108"/>
    </location>
</feature>
<dbReference type="EMBL" id="KB446535">
    <property type="protein sequence ID" value="EME49334.1"/>
    <property type="molecule type" value="Genomic_DNA"/>
</dbReference>
<evidence type="ECO:0000256" key="4">
    <source>
        <dbReference type="ARBA" id="ARBA00022801"/>
    </source>
</evidence>
<dbReference type="InterPro" id="IPR022764">
    <property type="entry name" value="Peptidase_S54_rhomboid_dom"/>
</dbReference>
<feature type="domain" description="Peptidase S54 rhomboid" evidence="8">
    <location>
        <begin position="132"/>
        <end position="275"/>
    </location>
</feature>
<evidence type="ECO:0000256" key="2">
    <source>
        <dbReference type="ARBA" id="ARBA00009045"/>
    </source>
</evidence>
<organism evidence="9 10">
    <name type="scientific">Dothistroma septosporum (strain NZE10 / CBS 128990)</name>
    <name type="common">Red band needle blight fungus</name>
    <name type="synonym">Mycosphaerella pini</name>
    <dbReference type="NCBI Taxonomy" id="675120"/>
    <lineage>
        <taxon>Eukaryota</taxon>
        <taxon>Fungi</taxon>
        <taxon>Dikarya</taxon>
        <taxon>Ascomycota</taxon>
        <taxon>Pezizomycotina</taxon>
        <taxon>Dothideomycetes</taxon>
        <taxon>Dothideomycetidae</taxon>
        <taxon>Mycosphaerellales</taxon>
        <taxon>Mycosphaerellaceae</taxon>
        <taxon>Dothistroma</taxon>
    </lineage>
</organism>
<dbReference type="Pfam" id="PF01694">
    <property type="entry name" value="Rhomboid"/>
    <property type="match status" value="1"/>
</dbReference>
<gene>
    <name evidence="9" type="ORF">DOTSEDRAFT_119409</name>
</gene>
<keyword evidence="5 7" id="KW-1133">Transmembrane helix</keyword>
<proteinExistence type="inferred from homology"/>
<feature type="transmembrane region" description="Helical" evidence="7">
    <location>
        <begin position="227"/>
        <end position="248"/>
    </location>
</feature>
<evidence type="ECO:0000313" key="9">
    <source>
        <dbReference type="EMBL" id="EME49334.1"/>
    </source>
</evidence>
<keyword evidence="10" id="KW-1185">Reference proteome</keyword>
<protein>
    <recommendedName>
        <fullName evidence="8">Peptidase S54 rhomboid domain-containing protein</fullName>
    </recommendedName>
</protein>
<evidence type="ECO:0000256" key="7">
    <source>
        <dbReference type="SAM" id="Phobius"/>
    </source>
</evidence>
<dbReference type="AlphaFoldDB" id="N1Q465"/>
<dbReference type="InterPro" id="IPR035952">
    <property type="entry name" value="Rhomboid-like_sf"/>
</dbReference>
<dbReference type="PANTHER" id="PTHR43731:SF14">
    <property type="entry name" value="PRESENILIN-ASSOCIATED RHOMBOID-LIKE PROTEIN, MITOCHONDRIAL"/>
    <property type="match status" value="1"/>
</dbReference>
<dbReference type="PANTHER" id="PTHR43731">
    <property type="entry name" value="RHOMBOID PROTEASE"/>
    <property type="match status" value="1"/>
</dbReference>